<dbReference type="InterPro" id="IPR036388">
    <property type="entry name" value="WH-like_DNA-bd_sf"/>
</dbReference>
<dbReference type="Pfam" id="PF00196">
    <property type="entry name" value="GerE"/>
    <property type="match status" value="1"/>
</dbReference>
<evidence type="ECO:0000256" key="1">
    <source>
        <dbReference type="ARBA" id="ARBA00023125"/>
    </source>
</evidence>
<organism evidence="5 6">
    <name type="scientific">Bifidobacterium leontopitheci</name>
    <dbReference type="NCBI Taxonomy" id="2650774"/>
    <lineage>
        <taxon>Bacteria</taxon>
        <taxon>Bacillati</taxon>
        <taxon>Actinomycetota</taxon>
        <taxon>Actinomycetes</taxon>
        <taxon>Bifidobacteriales</taxon>
        <taxon>Bifidobacteriaceae</taxon>
        <taxon>Bifidobacterium</taxon>
    </lineage>
</organism>
<reference evidence="5 6" key="1">
    <citation type="submission" date="2019-09" db="EMBL/GenBank/DDBJ databases">
        <title>Characterization of the phylogenetic diversity of two novel species belonging to the genus Bifidobacterium: Bifidobacterium cebidarum sp. nov. and Bifidobacterium leontopitheci sp. nov.</title>
        <authorList>
            <person name="Lugli G.A."/>
            <person name="Duranti S."/>
            <person name="Milani C."/>
            <person name="Turroni F."/>
            <person name="Ventura M."/>
        </authorList>
    </citation>
    <scope>NUCLEOTIDE SEQUENCE [LARGE SCALE GENOMIC DNA]</scope>
    <source>
        <strain evidence="5 6">LMG 31471</strain>
    </source>
</reference>
<dbReference type="SMART" id="SM00448">
    <property type="entry name" value="REC"/>
    <property type="match status" value="1"/>
</dbReference>
<evidence type="ECO:0000313" key="5">
    <source>
        <dbReference type="EMBL" id="KAB7790260.1"/>
    </source>
</evidence>
<dbReference type="PROSITE" id="PS00622">
    <property type="entry name" value="HTH_LUXR_1"/>
    <property type="match status" value="1"/>
</dbReference>
<evidence type="ECO:0000256" key="2">
    <source>
        <dbReference type="PROSITE-ProRule" id="PRU00169"/>
    </source>
</evidence>
<gene>
    <name evidence="5" type="ORF">F7D09_1253</name>
</gene>
<keyword evidence="6" id="KW-1185">Reference proteome</keyword>
<dbReference type="Pfam" id="PF00072">
    <property type="entry name" value="Response_reg"/>
    <property type="match status" value="1"/>
</dbReference>
<dbReference type="AlphaFoldDB" id="A0A6I1GF52"/>
<dbReference type="InterPro" id="IPR016032">
    <property type="entry name" value="Sig_transdc_resp-reg_C-effctor"/>
</dbReference>
<dbReference type="Proteomes" id="UP000441772">
    <property type="component" value="Unassembled WGS sequence"/>
</dbReference>
<comment type="caution">
    <text evidence="5">The sequence shown here is derived from an EMBL/GenBank/DDBJ whole genome shotgun (WGS) entry which is preliminary data.</text>
</comment>
<sequence length="225" mass="25074">MAHMTEQLEFAEYCGNSTVAIVDNDKNSSQFIVNSIHEHIPLCSVLWTDTDGRNAIDLCLDKSTAPDLLLLDMSLEGVQGPSVCRRIRRRDGTVKILAISSFSLNSYRQVIRDAGAQGIVSKNNIRLMLETMICLLVKSPALEGFESAMTAHVRISHEPNGSRLTVREEELLDYVAATGASNEDVSARFGISVETVRKHLNHIIHKLHVTNLLQAVISWRNTRHE</sequence>
<evidence type="ECO:0000259" key="3">
    <source>
        <dbReference type="PROSITE" id="PS50043"/>
    </source>
</evidence>
<dbReference type="Gene3D" id="1.10.10.10">
    <property type="entry name" value="Winged helix-like DNA-binding domain superfamily/Winged helix DNA-binding domain"/>
    <property type="match status" value="1"/>
</dbReference>
<dbReference type="SUPFAM" id="SSF52172">
    <property type="entry name" value="CheY-like"/>
    <property type="match status" value="1"/>
</dbReference>
<dbReference type="GO" id="GO:0003677">
    <property type="term" value="F:DNA binding"/>
    <property type="evidence" value="ECO:0007669"/>
    <property type="project" value="UniProtKB-KW"/>
</dbReference>
<feature type="domain" description="HTH luxR-type" evidence="3">
    <location>
        <begin position="157"/>
        <end position="223"/>
    </location>
</feature>
<dbReference type="PROSITE" id="PS50043">
    <property type="entry name" value="HTH_LUXR_2"/>
    <property type="match status" value="1"/>
</dbReference>
<proteinExistence type="predicted"/>
<dbReference type="InterPro" id="IPR001789">
    <property type="entry name" value="Sig_transdc_resp-reg_receiver"/>
</dbReference>
<dbReference type="EMBL" id="WBVT01000017">
    <property type="protein sequence ID" value="KAB7790260.1"/>
    <property type="molecule type" value="Genomic_DNA"/>
</dbReference>
<dbReference type="InterPro" id="IPR039420">
    <property type="entry name" value="WalR-like"/>
</dbReference>
<keyword evidence="2" id="KW-0597">Phosphoprotein</keyword>
<dbReference type="PROSITE" id="PS50110">
    <property type="entry name" value="RESPONSE_REGULATORY"/>
    <property type="match status" value="1"/>
</dbReference>
<dbReference type="PANTHER" id="PTHR43214:SF43">
    <property type="entry name" value="TWO-COMPONENT RESPONSE REGULATOR"/>
    <property type="match status" value="1"/>
</dbReference>
<protein>
    <submittedName>
        <fullName evidence="5">LuxR family transcriptional regulator</fullName>
    </submittedName>
</protein>
<dbReference type="InterPro" id="IPR000792">
    <property type="entry name" value="Tscrpt_reg_LuxR_C"/>
</dbReference>
<feature type="domain" description="Response regulatory" evidence="4">
    <location>
        <begin position="18"/>
        <end position="137"/>
    </location>
</feature>
<evidence type="ECO:0000313" key="6">
    <source>
        <dbReference type="Proteomes" id="UP000441772"/>
    </source>
</evidence>
<dbReference type="GO" id="GO:0000160">
    <property type="term" value="P:phosphorelay signal transduction system"/>
    <property type="evidence" value="ECO:0007669"/>
    <property type="project" value="InterPro"/>
</dbReference>
<accession>A0A6I1GF52</accession>
<keyword evidence="1" id="KW-0238">DNA-binding</keyword>
<dbReference type="Gene3D" id="3.40.50.2300">
    <property type="match status" value="1"/>
</dbReference>
<evidence type="ECO:0000259" key="4">
    <source>
        <dbReference type="PROSITE" id="PS50110"/>
    </source>
</evidence>
<dbReference type="InterPro" id="IPR011006">
    <property type="entry name" value="CheY-like_superfamily"/>
</dbReference>
<dbReference type="GO" id="GO:0006355">
    <property type="term" value="P:regulation of DNA-templated transcription"/>
    <property type="evidence" value="ECO:0007669"/>
    <property type="project" value="InterPro"/>
</dbReference>
<dbReference type="SUPFAM" id="SSF46894">
    <property type="entry name" value="C-terminal effector domain of the bipartite response regulators"/>
    <property type="match status" value="1"/>
</dbReference>
<dbReference type="CDD" id="cd06170">
    <property type="entry name" value="LuxR_C_like"/>
    <property type="match status" value="1"/>
</dbReference>
<feature type="modified residue" description="4-aspartylphosphate" evidence="2">
    <location>
        <position position="72"/>
    </location>
</feature>
<name>A0A6I1GF52_9BIFI</name>
<dbReference type="SMART" id="SM00421">
    <property type="entry name" value="HTH_LUXR"/>
    <property type="match status" value="1"/>
</dbReference>
<dbReference type="PANTHER" id="PTHR43214">
    <property type="entry name" value="TWO-COMPONENT RESPONSE REGULATOR"/>
    <property type="match status" value="1"/>
</dbReference>